<feature type="domain" description="ABC transporter" evidence="10">
    <location>
        <begin position="115"/>
        <end position="344"/>
    </location>
</feature>
<gene>
    <name evidence="11" type="ORF">TTAC_LOCUS4068</name>
</gene>
<dbReference type="PANTHER" id="PTHR24223:SF443">
    <property type="entry name" value="MULTIDRUG-RESISTANCE LIKE PROTEIN 1, ISOFORM I"/>
    <property type="match status" value="1"/>
</dbReference>
<keyword evidence="5" id="KW-0677">Repeat</keyword>
<accession>A0A0R3WTJ3</accession>
<sequence>MVLETVGNLLTFSVSVAFVATRETLAAGFAGLVISYTLNVTQGLSWFVRMATELETNVVSVERIREYSELTIEWFTYSTLNIIFKKVTWSDMNSPSAPWDVPTKQPPPQWPQGEIEFVNYSTRYRDDLDFVLRSLSFTISPGEKIGIVGRTGSGKSSLVLALFRIIEGREGEIRVDGRNIAEIGLHDLRGRITLIPQASRSFHCSCFYLLDPVLFSGTLRFNLDPFNTHSEDEVWEALTLANLRPFVEEASCDGLKMTIAEGGNNLSVGQRQLVCLARALLRQSRILVLDEATAAVDPQTDQLIQRTVRKEFASSTVLTIAHRLDTIIDYDRIMVLDAGRLIEM</sequence>
<evidence type="ECO:0000256" key="2">
    <source>
        <dbReference type="ARBA" id="ARBA00009726"/>
    </source>
</evidence>
<dbReference type="GO" id="GO:0005774">
    <property type="term" value="C:vacuolar membrane"/>
    <property type="evidence" value="ECO:0007669"/>
    <property type="project" value="UniProtKB-SubCell"/>
</dbReference>
<dbReference type="EMBL" id="UYWX01003595">
    <property type="protein sequence ID" value="VDM24104.1"/>
    <property type="molecule type" value="Genomic_DNA"/>
</dbReference>
<keyword evidence="6" id="KW-0547">Nucleotide-binding</keyword>
<evidence type="ECO:0000256" key="6">
    <source>
        <dbReference type="ARBA" id="ARBA00022741"/>
    </source>
</evidence>
<dbReference type="Pfam" id="PF00005">
    <property type="entry name" value="ABC_tran"/>
    <property type="match status" value="1"/>
</dbReference>
<name>A0A0R3WTJ3_HYDTA</name>
<evidence type="ECO:0000256" key="1">
    <source>
        <dbReference type="ARBA" id="ARBA00004128"/>
    </source>
</evidence>
<dbReference type="AlphaFoldDB" id="A0A0R3WTJ3"/>
<protein>
    <submittedName>
        <fullName evidence="13">ABC transporter domain-containing protein</fullName>
    </submittedName>
</protein>
<dbReference type="PROSITE" id="PS00211">
    <property type="entry name" value="ABC_TRANSPORTER_1"/>
    <property type="match status" value="1"/>
</dbReference>
<dbReference type="STRING" id="6205.A0A0R3WTJ3"/>
<dbReference type="OrthoDB" id="6500128at2759"/>
<comment type="subcellular location">
    <subcellularLocation>
        <location evidence="1">Vacuole membrane</location>
        <topology evidence="1">Multi-pass membrane protein</topology>
    </subcellularLocation>
</comment>
<dbReference type="SUPFAM" id="SSF52540">
    <property type="entry name" value="P-loop containing nucleoside triphosphate hydrolases"/>
    <property type="match status" value="1"/>
</dbReference>
<dbReference type="SUPFAM" id="SSF90123">
    <property type="entry name" value="ABC transporter transmembrane region"/>
    <property type="match status" value="1"/>
</dbReference>
<evidence type="ECO:0000256" key="3">
    <source>
        <dbReference type="ARBA" id="ARBA00022448"/>
    </source>
</evidence>
<organism evidence="13">
    <name type="scientific">Hydatigena taeniaeformis</name>
    <name type="common">Feline tapeworm</name>
    <name type="synonym">Taenia taeniaeformis</name>
    <dbReference type="NCBI Taxonomy" id="6205"/>
    <lineage>
        <taxon>Eukaryota</taxon>
        <taxon>Metazoa</taxon>
        <taxon>Spiralia</taxon>
        <taxon>Lophotrochozoa</taxon>
        <taxon>Platyhelminthes</taxon>
        <taxon>Cestoda</taxon>
        <taxon>Eucestoda</taxon>
        <taxon>Cyclophyllidea</taxon>
        <taxon>Taeniidae</taxon>
        <taxon>Hydatigera</taxon>
    </lineage>
</organism>
<dbReference type="GO" id="GO:0042626">
    <property type="term" value="F:ATPase-coupled transmembrane transporter activity"/>
    <property type="evidence" value="ECO:0007669"/>
    <property type="project" value="TreeGrafter"/>
</dbReference>
<dbReference type="FunFam" id="3.40.50.300:FF:000074">
    <property type="entry name" value="Multidrug resistance-associated protein 5 isoform 1"/>
    <property type="match status" value="1"/>
</dbReference>
<keyword evidence="3" id="KW-0813">Transport</keyword>
<dbReference type="GO" id="GO:0016887">
    <property type="term" value="F:ATP hydrolysis activity"/>
    <property type="evidence" value="ECO:0007669"/>
    <property type="project" value="InterPro"/>
</dbReference>
<evidence type="ECO:0000313" key="13">
    <source>
        <dbReference type="WBParaSite" id="TTAC_0000408301-mRNA-1"/>
    </source>
</evidence>
<dbReference type="InterPro" id="IPR003593">
    <property type="entry name" value="AAA+_ATPase"/>
</dbReference>
<evidence type="ECO:0000256" key="8">
    <source>
        <dbReference type="ARBA" id="ARBA00022989"/>
    </source>
</evidence>
<dbReference type="InterPro" id="IPR050173">
    <property type="entry name" value="ABC_transporter_C-like"/>
</dbReference>
<dbReference type="InterPro" id="IPR017871">
    <property type="entry name" value="ABC_transporter-like_CS"/>
</dbReference>
<dbReference type="Proteomes" id="UP000274429">
    <property type="component" value="Unassembled WGS sequence"/>
</dbReference>
<dbReference type="PROSITE" id="PS50893">
    <property type="entry name" value="ABC_TRANSPORTER_2"/>
    <property type="match status" value="1"/>
</dbReference>
<comment type="similarity">
    <text evidence="2">Belongs to the ABC transporter superfamily. ABCC family. Conjugate transporter (TC 3.A.1.208) subfamily.</text>
</comment>
<keyword evidence="12" id="KW-1185">Reference proteome</keyword>
<reference evidence="13" key="1">
    <citation type="submission" date="2017-02" db="UniProtKB">
        <authorList>
            <consortium name="WormBaseParasite"/>
        </authorList>
    </citation>
    <scope>IDENTIFICATION</scope>
</reference>
<evidence type="ECO:0000256" key="7">
    <source>
        <dbReference type="ARBA" id="ARBA00022840"/>
    </source>
</evidence>
<keyword evidence="7" id="KW-0067">ATP-binding</keyword>
<dbReference type="Gene3D" id="1.20.1560.10">
    <property type="entry name" value="ABC transporter type 1, transmembrane domain"/>
    <property type="match status" value="1"/>
</dbReference>
<proteinExistence type="inferred from homology"/>
<dbReference type="InterPro" id="IPR036640">
    <property type="entry name" value="ABC1_TM_sf"/>
</dbReference>
<dbReference type="CDD" id="cd03244">
    <property type="entry name" value="ABCC_MRP_domain2"/>
    <property type="match status" value="1"/>
</dbReference>
<dbReference type="Gene3D" id="3.40.50.300">
    <property type="entry name" value="P-loop containing nucleotide triphosphate hydrolases"/>
    <property type="match status" value="1"/>
</dbReference>
<dbReference type="InterPro" id="IPR003439">
    <property type="entry name" value="ABC_transporter-like_ATP-bd"/>
</dbReference>
<dbReference type="PANTHER" id="PTHR24223">
    <property type="entry name" value="ATP-BINDING CASSETTE SUB-FAMILY C"/>
    <property type="match status" value="1"/>
</dbReference>
<keyword evidence="9" id="KW-0472">Membrane</keyword>
<dbReference type="InterPro" id="IPR027417">
    <property type="entry name" value="P-loop_NTPase"/>
</dbReference>
<evidence type="ECO:0000259" key="10">
    <source>
        <dbReference type="PROSITE" id="PS50893"/>
    </source>
</evidence>
<evidence type="ECO:0000256" key="9">
    <source>
        <dbReference type="ARBA" id="ARBA00023136"/>
    </source>
</evidence>
<reference evidence="11 12" key="2">
    <citation type="submission" date="2018-11" db="EMBL/GenBank/DDBJ databases">
        <authorList>
            <consortium name="Pathogen Informatics"/>
        </authorList>
    </citation>
    <scope>NUCLEOTIDE SEQUENCE [LARGE SCALE GENOMIC DNA]</scope>
</reference>
<keyword evidence="8" id="KW-1133">Transmembrane helix</keyword>
<evidence type="ECO:0000313" key="12">
    <source>
        <dbReference type="Proteomes" id="UP000274429"/>
    </source>
</evidence>
<evidence type="ECO:0000256" key="5">
    <source>
        <dbReference type="ARBA" id="ARBA00022737"/>
    </source>
</evidence>
<dbReference type="GO" id="GO:0005524">
    <property type="term" value="F:ATP binding"/>
    <property type="evidence" value="ECO:0007669"/>
    <property type="project" value="UniProtKB-KW"/>
</dbReference>
<evidence type="ECO:0000256" key="4">
    <source>
        <dbReference type="ARBA" id="ARBA00022692"/>
    </source>
</evidence>
<keyword evidence="4" id="KW-0812">Transmembrane</keyword>
<dbReference type="SMART" id="SM00382">
    <property type="entry name" value="AAA"/>
    <property type="match status" value="1"/>
</dbReference>
<dbReference type="WBParaSite" id="TTAC_0000408301-mRNA-1">
    <property type="protein sequence ID" value="TTAC_0000408301-mRNA-1"/>
    <property type="gene ID" value="TTAC_0000408301"/>
</dbReference>
<evidence type="ECO:0000313" key="11">
    <source>
        <dbReference type="EMBL" id="VDM24104.1"/>
    </source>
</evidence>